<dbReference type="HOGENOM" id="CLU_043994_0_1_1"/>
<evidence type="ECO:0000256" key="4">
    <source>
        <dbReference type="ARBA" id="ARBA00023054"/>
    </source>
</evidence>
<comment type="subcellular location">
    <subcellularLocation>
        <location evidence="1">Mitochondrion</location>
    </subcellularLocation>
</comment>
<dbReference type="GO" id="GO:0005762">
    <property type="term" value="C:mitochondrial large ribosomal subunit"/>
    <property type="evidence" value="ECO:0007669"/>
    <property type="project" value="TreeGrafter"/>
</dbReference>
<evidence type="ECO:0000256" key="6">
    <source>
        <dbReference type="ARBA" id="ARBA00023274"/>
    </source>
</evidence>
<dbReference type="EMBL" id="JH431944">
    <property type="status" value="NOT_ANNOTATED_CDS"/>
    <property type="molecule type" value="Genomic_DNA"/>
</dbReference>
<evidence type="ECO:0000256" key="9">
    <source>
        <dbReference type="ARBA" id="ARBA00041206"/>
    </source>
</evidence>
<organism evidence="10 11">
    <name type="scientific">Strigamia maritima</name>
    <name type="common">European centipede</name>
    <name type="synonym">Geophilus maritimus</name>
    <dbReference type="NCBI Taxonomy" id="126957"/>
    <lineage>
        <taxon>Eukaryota</taxon>
        <taxon>Metazoa</taxon>
        <taxon>Ecdysozoa</taxon>
        <taxon>Arthropoda</taxon>
        <taxon>Myriapoda</taxon>
        <taxon>Chilopoda</taxon>
        <taxon>Pleurostigmophora</taxon>
        <taxon>Geophilomorpha</taxon>
        <taxon>Linotaeniidae</taxon>
        <taxon>Strigamia</taxon>
    </lineage>
</organism>
<dbReference type="EnsemblMetazoa" id="SMAR009822-RA">
    <property type="protein sequence ID" value="SMAR009822-PA"/>
    <property type="gene ID" value="SMAR009822"/>
</dbReference>
<reference evidence="10" key="2">
    <citation type="submission" date="2015-02" db="UniProtKB">
        <authorList>
            <consortium name="EnsemblMetazoa"/>
        </authorList>
    </citation>
    <scope>IDENTIFICATION</scope>
</reference>
<dbReference type="PhylomeDB" id="T1J806"/>
<dbReference type="PANTHER" id="PTHR11362:SF133">
    <property type="entry name" value="LARGE RIBOSOMAL SUBUNIT PROTEIN ML38"/>
    <property type="match status" value="1"/>
</dbReference>
<evidence type="ECO:0000256" key="2">
    <source>
        <dbReference type="ARBA" id="ARBA00022946"/>
    </source>
</evidence>
<dbReference type="STRING" id="126957.T1J806"/>
<proteinExistence type="inferred from homology"/>
<dbReference type="InterPro" id="IPR036610">
    <property type="entry name" value="PEBP-like_sf"/>
</dbReference>
<evidence type="ECO:0000256" key="1">
    <source>
        <dbReference type="ARBA" id="ARBA00004173"/>
    </source>
</evidence>
<keyword evidence="11" id="KW-1185">Reference proteome</keyword>
<reference evidence="11" key="1">
    <citation type="submission" date="2011-05" db="EMBL/GenBank/DDBJ databases">
        <authorList>
            <person name="Richards S.R."/>
            <person name="Qu J."/>
            <person name="Jiang H."/>
            <person name="Jhangiani S.N."/>
            <person name="Agravi P."/>
            <person name="Goodspeed R."/>
            <person name="Gross S."/>
            <person name="Mandapat C."/>
            <person name="Jackson L."/>
            <person name="Mathew T."/>
            <person name="Pu L."/>
            <person name="Thornton R."/>
            <person name="Saada N."/>
            <person name="Wilczek-Boney K.B."/>
            <person name="Lee S."/>
            <person name="Kovar C."/>
            <person name="Wu Y."/>
            <person name="Scherer S.E."/>
            <person name="Worley K.C."/>
            <person name="Muzny D.M."/>
            <person name="Gibbs R."/>
        </authorList>
    </citation>
    <scope>NUCLEOTIDE SEQUENCE</scope>
    <source>
        <strain evidence="11">Brora</strain>
    </source>
</reference>
<evidence type="ECO:0000256" key="7">
    <source>
        <dbReference type="ARBA" id="ARBA00038016"/>
    </source>
</evidence>
<evidence type="ECO:0000313" key="10">
    <source>
        <dbReference type="EnsemblMetazoa" id="SMAR009822-PA"/>
    </source>
</evidence>
<dbReference type="PANTHER" id="PTHR11362">
    <property type="entry name" value="PHOSPHATIDYLETHANOLAMINE-BINDING PROTEIN"/>
    <property type="match status" value="1"/>
</dbReference>
<comment type="similarity">
    <text evidence="7">Belongs to the phosphatidylethanolamine-binding protein family. Mitochondrion-specific ribosomal protein mL38 subfamily.</text>
</comment>
<dbReference type="AlphaFoldDB" id="T1J806"/>
<dbReference type="GO" id="GO:0005743">
    <property type="term" value="C:mitochondrial inner membrane"/>
    <property type="evidence" value="ECO:0007669"/>
    <property type="project" value="UniProtKB-ARBA"/>
</dbReference>
<evidence type="ECO:0000313" key="11">
    <source>
        <dbReference type="Proteomes" id="UP000014500"/>
    </source>
</evidence>
<protein>
    <recommendedName>
        <fullName evidence="8">Large ribosomal subunit protein mL38</fullName>
    </recommendedName>
    <alternativeName>
        <fullName evidence="9">39S ribosomal protein L38, mitochondrial</fullName>
    </alternativeName>
</protein>
<keyword evidence="6" id="KW-0687">Ribonucleoprotein</keyword>
<sequence length="386" mass="45555">MAALLSLRVLQITPALSRGMRGLPYKLAKNLEQKERDYRKAMHDPELPMINIGFPLPEDFQYKTNSAPGQPIKSLDVEKIRQHWHTTIGVRHIRNSAVHYGIYRDMFSNGFFYPTTHLQIFYCDENDVATPVFNGNHLKPSEMKSMPEIEFPSDPQSLWTLVATNLDCHFEQDSFEYLLWFVYVLQLYNLHVRGNIRGNDISTGETICDYLQPFPAKGSGYQRVVFVLYKQDEKINYNSLKRQAPCLNLKARTFLTNDFYKEHQSHITPAGLGFCQVDWDESMKAFFHNVLKMREPMFEYDHAPQYIKPQVWNPHKKQFDTYLDKHRPMKELAEEVLLMRLQRTDPFLPPQTEQYPLVHSINNSTATWVKKQMRQQHMRWGKYRDL</sequence>
<dbReference type="CDD" id="cd00866">
    <property type="entry name" value="PEBP_euk"/>
    <property type="match status" value="1"/>
</dbReference>
<keyword evidence="4" id="KW-0175">Coiled coil</keyword>
<dbReference type="FunFam" id="3.90.280.10:FF:000002">
    <property type="entry name" value="39S ribosomal protein L38, mitochondrial"/>
    <property type="match status" value="1"/>
</dbReference>
<dbReference type="eggNOG" id="KOG3346">
    <property type="taxonomic scope" value="Eukaryota"/>
</dbReference>
<dbReference type="SUPFAM" id="SSF49777">
    <property type="entry name" value="PEBP-like"/>
    <property type="match status" value="1"/>
</dbReference>
<dbReference type="Gene3D" id="3.90.280.10">
    <property type="entry name" value="PEBP-like"/>
    <property type="match status" value="1"/>
</dbReference>
<evidence type="ECO:0000256" key="8">
    <source>
        <dbReference type="ARBA" id="ARBA00039444"/>
    </source>
</evidence>
<evidence type="ECO:0000256" key="3">
    <source>
        <dbReference type="ARBA" id="ARBA00022980"/>
    </source>
</evidence>
<keyword evidence="3" id="KW-0689">Ribosomal protein</keyword>
<dbReference type="OMA" id="PQKKFPH"/>
<evidence type="ECO:0000256" key="5">
    <source>
        <dbReference type="ARBA" id="ARBA00023128"/>
    </source>
</evidence>
<dbReference type="InterPro" id="IPR035810">
    <property type="entry name" value="PEBP_euk"/>
</dbReference>
<accession>T1J806</accession>
<dbReference type="Proteomes" id="UP000014500">
    <property type="component" value="Unassembled WGS sequence"/>
</dbReference>
<name>T1J806_STRMM</name>
<keyword evidence="2" id="KW-0809">Transit peptide</keyword>
<keyword evidence="5" id="KW-0496">Mitochondrion</keyword>